<dbReference type="CDD" id="cd10948">
    <property type="entry name" value="CE4_BsPdaA_like"/>
    <property type="match status" value="1"/>
</dbReference>
<evidence type="ECO:0000313" key="4">
    <source>
        <dbReference type="Proteomes" id="UP001348492"/>
    </source>
</evidence>
<feature type="chain" id="PRO_5045820676" evidence="1">
    <location>
        <begin position="26"/>
        <end position="270"/>
    </location>
</feature>
<evidence type="ECO:0000313" key="3">
    <source>
        <dbReference type="EMBL" id="WWD83053.1"/>
    </source>
</evidence>
<dbReference type="GO" id="GO:0016787">
    <property type="term" value="F:hydrolase activity"/>
    <property type="evidence" value="ECO:0007669"/>
    <property type="project" value="UniProtKB-KW"/>
</dbReference>
<accession>A0ABZ2EU55</accession>
<keyword evidence="3" id="KW-0378">Hydrolase</keyword>
<feature type="signal peptide" evidence="1">
    <location>
        <begin position="1"/>
        <end position="25"/>
    </location>
</feature>
<dbReference type="InterPro" id="IPR002509">
    <property type="entry name" value="NODB_dom"/>
</dbReference>
<proteinExistence type="predicted"/>
<dbReference type="EC" id="3.5.1.-" evidence="3"/>
<keyword evidence="1" id="KW-0732">Signal</keyword>
<dbReference type="PROSITE" id="PS51677">
    <property type="entry name" value="NODB"/>
    <property type="match status" value="1"/>
</dbReference>
<dbReference type="SUPFAM" id="SSF88713">
    <property type="entry name" value="Glycoside hydrolase/deacetylase"/>
    <property type="match status" value="1"/>
</dbReference>
<dbReference type="Gene3D" id="3.20.20.370">
    <property type="entry name" value="Glycoside hydrolase/deacetylase"/>
    <property type="match status" value="1"/>
</dbReference>
<evidence type="ECO:0000256" key="1">
    <source>
        <dbReference type="SAM" id="SignalP"/>
    </source>
</evidence>
<dbReference type="RefSeq" id="WP_018589507.1">
    <property type="nucleotide sequence ID" value="NZ_CP117523.1"/>
</dbReference>
<organism evidence="3 4">
    <name type="scientific">Terrisporobacter glycolicus ATCC 14880 = DSM 1288</name>
    <dbReference type="NCBI Taxonomy" id="1121315"/>
    <lineage>
        <taxon>Bacteria</taxon>
        <taxon>Bacillati</taxon>
        <taxon>Bacillota</taxon>
        <taxon>Clostridia</taxon>
        <taxon>Peptostreptococcales</taxon>
        <taxon>Peptostreptococcaceae</taxon>
        <taxon>Terrisporobacter</taxon>
    </lineage>
</organism>
<dbReference type="Pfam" id="PF01522">
    <property type="entry name" value="Polysacc_deac_1"/>
    <property type="match status" value="1"/>
</dbReference>
<keyword evidence="4" id="KW-1185">Reference proteome</keyword>
<dbReference type="PANTHER" id="PTHR10587:SF78">
    <property type="entry name" value="PEPTIDOGLYCAN-N-ACETYLMURAMIC ACID DEACETYLASE PDAA"/>
    <property type="match status" value="1"/>
</dbReference>
<dbReference type="Proteomes" id="UP001348492">
    <property type="component" value="Chromosome"/>
</dbReference>
<dbReference type="PANTHER" id="PTHR10587">
    <property type="entry name" value="GLYCOSYL TRANSFERASE-RELATED"/>
    <property type="match status" value="1"/>
</dbReference>
<dbReference type="InterPro" id="IPR050248">
    <property type="entry name" value="Polysacc_deacetylase_ArnD"/>
</dbReference>
<protein>
    <submittedName>
        <fullName evidence="3">Peptidoglycan-N-acetylmuramic acid deacetylase PdaA</fullName>
        <ecNumber evidence="3">3.5.1.-</ecNumber>
    </submittedName>
</protein>
<dbReference type="InterPro" id="IPR011330">
    <property type="entry name" value="Glyco_hydro/deAcase_b/a-brl"/>
</dbReference>
<gene>
    <name evidence="3" type="primary">pdaA_2</name>
    <name evidence="3" type="ORF">TEGL_14550</name>
</gene>
<sequence>MNKFITILLLSSLCVPFFGFPKTYANNSDYKTSKFESSSLDNTCIDWFFIPNDQFRTPQINDELKFKLSDYDAFYNGPKQPNKKSLYLTFDEGYENGYTDDILDVLKEKNVKAIFFVTSHYITYSPDTVKRMVAEGHVVANHTNHHYSMPSVAYSPEVFNKELADVEFKFKELTGQDMPKFFRPPMGKYSQKSLAMTNDLGYKTIFWSFAYGDYEPTNQPSPGYAKKHILGHLHDGSILLLHAISKTNADILSEVIDKSRNNGYEFYLLP</sequence>
<reference evidence="3 4" key="1">
    <citation type="journal article" date="2023" name="PLoS ONE">
        <title>Genome-based metabolic and phylogenomic analysis of three Terrisporobacter species.</title>
        <authorList>
            <person name="Boer T."/>
            <person name="Bengelsdorf F.R."/>
            <person name="Bomeke M."/>
            <person name="Daniel R."/>
            <person name="Poehlein A."/>
        </authorList>
    </citation>
    <scope>NUCLEOTIDE SEQUENCE [LARGE SCALE GENOMIC DNA]</scope>
    <source>
        <strain evidence="3 4">DSM 1288</strain>
    </source>
</reference>
<dbReference type="EMBL" id="CP117523">
    <property type="protein sequence ID" value="WWD83053.1"/>
    <property type="molecule type" value="Genomic_DNA"/>
</dbReference>
<dbReference type="InterPro" id="IPR014235">
    <property type="entry name" value="Spore_PdaA"/>
</dbReference>
<feature type="domain" description="NodB homology" evidence="2">
    <location>
        <begin position="84"/>
        <end position="267"/>
    </location>
</feature>
<evidence type="ECO:0000259" key="2">
    <source>
        <dbReference type="PROSITE" id="PS51677"/>
    </source>
</evidence>
<name>A0ABZ2EU55_9FIRM</name>